<feature type="domain" description="Glycosyltransferase 61 catalytic" evidence="13">
    <location>
        <begin position="323"/>
        <end position="425"/>
    </location>
</feature>
<keyword evidence="12" id="KW-0472">Membrane</keyword>
<keyword evidence="5" id="KW-0256">Endoplasmic reticulum</keyword>
<evidence type="ECO:0000256" key="10">
    <source>
        <dbReference type="ARBA" id="ARBA00049432"/>
    </source>
</evidence>
<keyword evidence="12" id="KW-0812">Transmembrane</keyword>
<keyword evidence="15" id="KW-1185">Reference proteome</keyword>
<dbReference type="EMBL" id="KE148163">
    <property type="protein sequence ID" value="EPE04025.1"/>
    <property type="molecule type" value="Genomic_DNA"/>
</dbReference>
<dbReference type="GO" id="GO:0097363">
    <property type="term" value="F:protein O-acetylglucosaminyltransferase activity"/>
    <property type="evidence" value="ECO:0007669"/>
    <property type="project" value="UniProtKB-EC"/>
</dbReference>
<protein>
    <recommendedName>
        <fullName evidence="7">EGF domain-specific O-linked N-acetylglucosamine transferase</fullName>
        <ecNumber evidence="1">2.4.1.255</ecNumber>
    </recommendedName>
    <alternativeName>
        <fullName evidence="8">Extracellular O-linked N-acetylglucosamine transferase</fullName>
    </alternativeName>
</protein>
<dbReference type="EC" id="2.4.1.255" evidence="1"/>
<accession>S3CTK1</accession>
<dbReference type="OrthoDB" id="529273at2759"/>
<dbReference type="PANTHER" id="PTHR20961:SF148">
    <property type="entry name" value="EGF DOMAIN-SPECIFIC O-LINKED N-ACETYLGLUCOSAMINE TRANSFERASE"/>
    <property type="match status" value="1"/>
</dbReference>
<reference evidence="14 15" key="1">
    <citation type="journal article" date="2013" name="BMC Genomics">
        <title>The genome and transcriptome of the pine saprophyte Ophiostoma piceae, and a comparison with the bark beetle-associated pine pathogen Grosmannia clavigera.</title>
        <authorList>
            <person name="Haridas S."/>
            <person name="Wang Y."/>
            <person name="Lim L."/>
            <person name="Massoumi Alamouti S."/>
            <person name="Jackman S."/>
            <person name="Docking R."/>
            <person name="Robertson G."/>
            <person name="Birol I."/>
            <person name="Bohlmann J."/>
            <person name="Breuil C."/>
        </authorList>
    </citation>
    <scope>NUCLEOTIDE SEQUENCE [LARGE SCALE GENOMIC DNA]</scope>
    <source>
        <strain evidence="14 15">UAMH 11346</strain>
    </source>
</reference>
<dbReference type="HOGENOM" id="CLU_030112_1_0_1"/>
<feature type="transmembrane region" description="Helical" evidence="12">
    <location>
        <begin position="12"/>
        <end position="28"/>
    </location>
</feature>
<keyword evidence="6" id="KW-0325">Glycoprotein</keyword>
<feature type="compositionally biased region" description="Basic and acidic residues" evidence="11">
    <location>
        <begin position="478"/>
        <end position="492"/>
    </location>
</feature>
<keyword evidence="3" id="KW-0808">Transferase</keyword>
<dbReference type="OMA" id="DSKNDWQ"/>
<dbReference type="Proteomes" id="UP000016923">
    <property type="component" value="Unassembled WGS sequence"/>
</dbReference>
<gene>
    <name evidence="14" type="ORF">F503_04873</name>
</gene>
<evidence type="ECO:0000256" key="9">
    <source>
        <dbReference type="ARBA" id="ARBA00048317"/>
    </source>
</evidence>
<evidence type="ECO:0000256" key="1">
    <source>
        <dbReference type="ARBA" id="ARBA00011970"/>
    </source>
</evidence>
<dbReference type="AlphaFoldDB" id="S3CTK1"/>
<proteinExistence type="predicted"/>
<evidence type="ECO:0000256" key="3">
    <source>
        <dbReference type="ARBA" id="ARBA00022679"/>
    </source>
</evidence>
<evidence type="ECO:0000259" key="13">
    <source>
        <dbReference type="Pfam" id="PF04577"/>
    </source>
</evidence>
<dbReference type="PANTHER" id="PTHR20961">
    <property type="entry name" value="GLYCOSYLTRANSFERASE"/>
    <property type="match status" value="1"/>
</dbReference>
<keyword evidence="12" id="KW-1133">Transmembrane helix</keyword>
<feature type="region of interest" description="Disordered" evidence="11">
    <location>
        <begin position="468"/>
        <end position="497"/>
    </location>
</feature>
<dbReference type="InterPro" id="IPR049625">
    <property type="entry name" value="Glyco_transf_61_cat"/>
</dbReference>
<evidence type="ECO:0000256" key="11">
    <source>
        <dbReference type="SAM" id="MobiDB-lite"/>
    </source>
</evidence>
<keyword evidence="2" id="KW-0328">Glycosyltransferase</keyword>
<dbReference type="STRING" id="1262450.S3CTK1"/>
<evidence type="ECO:0000256" key="4">
    <source>
        <dbReference type="ARBA" id="ARBA00022729"/>
    </source>
</evidence>
<evidence type="ECO:0000256" key="5">
    <source>
        <dbReference type="ARBA" id="ARBA00022824"/>
    </source>
</evidence>
<evidence type="ECO:0000256" key="2">
    <source>
        <dbReference type="ARBA" id="ARBA00022676"/>
    </source>
</evidence>
<name>S3CTK1_OPHP1</name>
<sequence>MFSIRRRGMQAYYIGALFTFALYGLWSIKVRPCYTCFFESPARPKAEDAALPELSHTPHSTDTGPNAEFCRRRFTPAYLEELRDHSIQYCAPGDDNTPAQSQLTCFHAHVRSDGGVDSMCIGSGATWNAADKKFVLRCPTIRPPDENETEQGLIPFQSIVGSWFSTGPRRVFDHFVSFVGNEAQVSNPSRPARNVILVKREGNNNLWHSLMEIQSMMSSIDVLRISHAAGALHPFFQHPGDAENTHIVMLDSYPEESTFDLWRFFSHNPTIKLVGDEASPSAEFPLREEDGPFNIIVPISGGSNPTWQNDWVNRTDCTEAPLINLLVKRVYEHYGVLREDPPVSLENVKAYAMRITFIDRKGSRQLIGSQGLLTKLEKKYPDALIQTLDFATLTLADQLRVVQDTDILVGVHGAGLTHTMFMRESYGAVVEIQPEGMGHKGFANMAAMTGHEYFMVPGQIVLPEEVDQFQDEGGATEARTETPSSRRNDRPRPWQSSHVHLEVGPFLDIMEQAVETLVRRAVEADKLLEGYDY</sequence>
<dbReference type="VEuPathDB" id="FungiDB:F503_04873"/>
<dbReference type="InterPro" id="IPR007657">
    <property type="entry name" value="Glycosyltransferase_61"/>
</dbReference>
<dbReference type="Pfam" id="PF04577">
    <property type="entry name" value="Glyco_transf_61"/>
    <property type="match status" value="1"/>
</dbReference>
<evidence type="ECO:0000313" key="15">
    <source>
        <dbReference type="Proteomes" id="UP000016923"/>
    </source>
</evidence>
<keyword evidence="4" id="KW-0732">Signal</keyword>
<evidence type="ECO:0000256" key="7">
    <source>
        <dbReference type="ARBA" id="ARBA00040944"/>
    </source>
</evidence>
<comment type="catalytic activity">
    <reaction evidence="10">
        <text>L-threonyl-[protein] + UDP-N-acetyl-alpha-D-glucosamine = 3-O-(N-acetyl-beta-D-glucosaminyl)-L-threonyl-[protein] + UDP + H(+)</text>
        <dbReference type="Rhea" id="RHEA:48908"/>
        <dbReference type="Rhea" id="RHEA-COMP:11060"/>
        <dbReference type="Rhea" id="RHEA-COMP:12252"/>
        <dbReference type="ChEBI" id="CHEBI:15378"/>
        <dbReference type="ChEBI" id="CHEBI:30013"/>
        <dbReference type="ChEBI" id="CHEBI:57705"/>
        <dbReference type="ChEBI" id="CHEBI:58223"/>
        <dbReference type="ChEBI" id="CHEBI:90840"/>
        <dbReference type="EC" id="2.4.1.255"/>
    </reaction>
</comment>
<dbReference type="GO" id="GO:0005788">
    <property type="term" value="C:endoplasmic reticulum lumen"/>
    <property type="evidence" value="ECO:0007669"/>
    <property type="project" value="TreeGrafter"/>
</dbReference>
<evidence type="ECO:0000256" key="12">
    <source>
        <dbReference type="SAM" id="Phobius"/>
    </source>
</evidence>
<dbReference type="eggNOG" id="KOG4698">
    <property type="taxonomic scope" value="Eukaryota"/>
</dbReference>
<organism evidence="14 15">
    <name type="scientific">Ophiostoma piceae (strain UAMH 11346)</name>
    <name type="common">Sap stain fungus</name>
    <dbReference type="NCBI Taxonomy" id="1262450"/>
    <lineage>
        <taxon>Eukaryota</taxon>
        <taxon>Fungi</taxon>
        <taxon>Dikarya</taxon>
        <taxon>Ascomycota</taxon>
        <taxon>Pezizomycotina</taxon>
        <taxon>Sordariomycetes</taxon>
        <taxon>Sordariomycetidae</taxon>
        <taxon>Ophiostomatales</taxon>
        <taxon>Ophiostomataceae</taxon>
        <taxon>Ophiostoma</taxon>
    </lineage>
</organism>
<comment type="catalytic activity">
    <reaction evidence="9">
        <text>L-seryl-[protein] + UDP-N-acetyl-alpha-D-glucosamine = 3-O-(N-acetyl-beta-D-glucosaminyl)-L-seryl-[protein] + UDP + H(+)</text>
        <dbReference type="Rhea" id="RHEA:48904"/>
        <dbReference type="Rhea" id="RHEA-COMP:9863"/>
        <dbReference type="Rhea" id="RHEA-COMP:12251"/>
        <dbReference type="ChEBI" id="CHEBI:15378"/>
        <dbReference type="ChEBI" id="CHEBI:29999"/>
        <dbReference type="ChEBI" id="CHEBI:57705"/>
        <dbReference type="ChEBI" id="CHEBI:58223"/>
        <dbReference type="ChEBI" id="CHEBI:90838"/>
        <dbReference type="EC" id="2.4.1.255"/>
    </reaction>
</comment>
<evidence type="ECO:0000256" key="8">
    <source>
        <dbReference type="ARBA" id="ARBA00042574"/>
    </source>
</evidence>
<evidence type="ECO:0000256" key="6">
    <source>
        <dbReference type="ARBA" id="ARBA00023180"/>
    </source>
</evidence>
<evidence type="ECO:0000313" key="14">
    <source>
        <dbReference type="EMBL" id="EPE04025.1"/>
    </source>
</evidence>